<accession>A0A419SL56</accession>
<evidence type="ECO:0000259" key="15">
    <source>
        <dbReference type="PROSITE" id="PS50109"/>
    </source>
</evidence>
<evidence type="ECO:0000256" key="12">
    <source>
        <dbReference type="ARBA" id="ARBA00023136"/>
    </source>
</evidence>
<protein>
    <recommendedName>
        <fullName evidence="3">histidine kinase</fullName>
        <ecNumber evidence="3">2.7.13.3</ecNumber>
    </recommendedName>
</protein>
<evidence type="ECO:0000256" key="13">
    <source>
        <dbReference type="SAM" id="Coils"/>
    </source>
</evidence>
<comment type="caution">
    <text evidence="16">The sequence shown here is derived from an EMBL/GenBank/DDBJ whole genome shotgun (WGS) entry which is preliminary data.</text>
</comment>
<evidence type="ECO:0000256" key="11">
    <source>
        <dbReference type="ARBA" id="ARBA00023012"/>
    </source>
</evidence>
<evidence type="ECO:0000256" key="10">
    <source>
        <dbReference type="ARBA" id="ARBA00022989"/>
    </source>
</evidence>
<dbReference type="Pfam" id="PF00512">
    <property type="entry name" value="HisKA"/>
    <property type="match status" value="1"/>
</dbReference>
<keyword evidence="9" id="KW-0067">ATP-binding</keyword>
<dbReference type="SUPFAM" id="SSF55874">
    <property type="entry name" value="ATPase domain of HSP90 chaperone/DNA topoisomerase II/histidine kinase"/>
    <property type="match status" value="1"/>
</dbReference>
<evidence type="ECO:0000256" key="4">
    <source>
        <dbReference type="ARBA" id="ARBA00022475"/>
    </source>
</evidence>
<evidence type="ECO:0000256" key="14">
    <source>
        <dbReference type="SAM" id="Phobius"/>
    </source>
</evidence>
<comment type="catalytic activity">
    <reaction evidence="1">
        <text>ATP + protein L-histidine = ADP + protein N-phospho-L-histidine.</text>
        <dbReference type="EC" id="2.7.13.3"/>
    </reaction>
</comment>
<feature type="transmembrane region" description="Helical" evidence="14">
    <location>
        <begin position="12"/>
        <end position="30"/>
    </location>
</feature>
<reference evidence="16 17" key="1">
    <citation type="submission" date="2016-08" db="EMBL/GenBank/DDBJ databases">
        <title>Novel Firmicute Genomes.</title>
        <authorList>
            <person name="Poppleton D.I."/>
            <person name="Gribaldo S."/>
        </authorList>
    </citation>
    <scope>NUCLEOTIDE SEQUENCE [LARGE SCALE GENOMIC DNA]</scope>
    <source>
        <strain evidence="16 17">RAOx-1</strain>
    </source>
</reference>
<keyword evidence="12 14" id="KW-0472">Membrane</keyword>
<dbReference type="InterPro" id="IPR003594">
    <property type="entry name" value="HATPase_dom"/>
</dbReference>
<feature type="transmembrane region" description="Helical" evidence="14">
    <location>
        <begin position="36"/>
        <end position="58"/>
    </location>
</feature>
<feature type="domain" description="Histidine kinase" evidence="15">
    <location>
        <begin position="127"/>
        <end position="337"/>
    </location>
</feature>
<dbReference type="GO" id="GO:0000155">
    <property type="term" value="F:phosphorelay sensor kinase activity"/>
    <property type="evidence" value="ECO:0007669"/>
    <property type="project" value="InterPro"/>
</dbReference>
<name>A0A419SL56_9BACL</name>
<dbReference type="InterPro" id="IPR005467">
    <property type="entry name" value="His_kinase_dom"/>
</dbReference>
<keyword evidence="4" id="KW-1003">Cell membrane</keyword>
<evidence type="ECO:0000256" key="2">
    <source>
        <dbReference type="ARBA" id="ARBA00004651"/>
    </source>
</evidence>
<evidence type="ECO:0000256" key="7">
    <source>
        <dbReference type="ARBA" id="ARBA00022741"/>
    </source>
</evidence>
<dbReference type="PROSITE" id="PS50109">
    <property type="entry name" value="HIS_KIN"/>
    <property type="match status" value="1"/>
</dbReference>
<keyword evidence="10 14" id="KW-1133">Transmembrane helix</keyword>
<dbReference type="EC" id="2.7.13.3" evidence="3"/>
<dbReference type="Gene3D" id="1.10.287.130">
    <property type="match status" value="1"/>
</dbReference>
<dbReference type="InterPro" id="IPR036097">
    <property type="entry name" value="HisK_dim/P_sf"/>
</dbReference>
<dbReference type="PANTHER" id="PTHR45453">
    <property type="entry name" value="PHOSPHATE REGULON SENSOR PROTEIN PHOR"/>
    <property type="match status" value="1"/>
</dbReference>
<dbReference type="GO" id="GO:0005886">
    <property type="term" value="C:plasma membrane"/>
    <property type="evidence" value="ECO:0007669"/>
    <property type="project" value="UniProtKB-SubCell"/>
</dbReference>
<dbReference type="SMART" id="SM00388">
    <property type="entry name" value="HisKA"/>
    <property type="match status" value="1"/>
</dbReference>
<gene>
    <name evidence="16" type="ORF">BEP19_09105</name>
</gene>
<evidence type="ECO:0000256" key="3">
    <source>
        <dbReference type="ARBA" id="ARBA00012438"/>
    </source>
</evidence>
<keyword evidence="11" id="KW-0902">Two-component regulatory system</keyword>
<evidence type="ECO:0000256" key="5">
    <source>
        <dbReference type="ARBA" id="ARBA00022679"/>
    </source>
</evidence>
<dbReference type="SMART" id="SM00387">
    <property type="entry name" value="HATPase_c"/>
    <property type="match status" value="1"/>
</dbReference>
<dbReference type="EMBL" id="MCHY01000008">
    <property type="protein sequence ID" value="RKD24715.1"/>
    <property type="molecule type" value="Genomic_DNA"/>
</dbReference>
<keyword evidence="17" id="KW-1185">Reference proteome</keyword>
<dbReference type="GO" id="GO:0005524">
    <property type="term" value="F:ATP binding"/>
    <property type="evidence" value="ECO:0007669"/>
    <property type="project" value="UniProtKB-KW"/>
</dbReference>
<evidence type="ECO:0000256" key="1">
    <source>
        <dbReference type="ARBA" id="ARBA00000085"/>
    </source>
</evidence>
<evidence type="ECO:0000256" key="6">
    <source>
        <dbReference type="ARBA" id="ARBA00022692"/>
    </source>
</evidence>
<organism evidence="16 17">
    <name type="scientific">Ammoniphilus oxalaticus</name>
    <dbReference type="NCBI Taxonomy" id="66863"/>
    <lineage>
        <taxon>Bacteria</taxon>
        <taxon>Bacillati</taxon>
        <taxon>Bacillota</taxon>
        <taxon>Bacilli</taxon>
        <taxon>Bacillales</taxon>
        <taxon>Paenibacillaceae</taxon>
        <taxon>Aneurinibacillus group</taxon>
        <taxon>Ammoniphilus</taxon>
    </lineage>
</organism>
<dbReference type="InterPro" id="IPR036890">
    <property type="entry name" value="HATPase_C_sf"/>
</dbReference>
<proteinExistence type="predicted"/>
<dbReference type="InterPro" id="IPR050351">
    <property type="entry name" value="BphY/WalK/GraS-like"/>
</dbReference>
<dbReference type="GO" id="GO:0004721">
    <property type="term" value="F:phosphoprotein phosphatase activity"/>
    <property type="evidence" value="ECO:0007669"/>
    <property type="project" value="TreeGrafter"/>
</dbReference>
<dbReference type="AlphaFoldDB" id="A0A419SL56"/>
<keyword evidence="8" id="KW-0418">Kinase</keyword>
<keyword evidence="6 14" id="KW-0812">Transmembrane</keyword>
<evidence type="ECO:0000313" key="17">
    <source>
        <dbReference type="Proteomes" id="UP000284219"/>
    </source>
</evidence>
<dbReference type="GO" id="GO:0016036">
    <property type="term" value="P:cellular response to phosphate starvation"/>
    <property type="evidence" value="ECO:0007669"/>
    <property type="project" value="TreeGrafter"/>
</dbReference>
<keyword evidence="13" id="KW-0175">Coiled coil</keyword>
<keyword evidence="7" id="KW-0547">Nucleotide-binding</keyword>
<feature type="coiled-coil region" evidence="13">
    <location>
        <begin position="140"/>
        <end position="167"/>
    </location>
</feature>
<keyword evidence="5" id="KW-0808">Transferase</keyword>
<sequence>MKITRFISDQKWLLCFYVALMIFITAVVYADPQSRITLSSLLYLHGIGLLFLLLYLGITYTRQRNYLRTVAYLLDDPHADLVSRLPSAQTGEQEAFFQLIALEHRQRMADINKLEMEKKEWIDFTTSWFHDIKTPIAVARLLLEDTRENVHEQMESLQEELDRIEFQVEQALYYARADEFSKDYFIQEIDLEKLVKATVKSNAKTFIHKQIQIELNCEPPLEVLSDGKWLTFIINQALVNALKYTPNGGKIKISTTEDERAKYLSIWDNGIGIQSEDLNRVFEKGFTGYNGRGQHQKATGMGLFLAKKLAEKLGHHLTITSIWDQYTEVTILFPRLIDFYQPSK</sequence>
<dbReference type="InterPro" id="IPR003661">
    <property type="entry name" value="HisK_dim/P_dom"/>
</dbReference>
<dbReference type="SUPFAM" id="SSF47384">
    <property type="entry name" value="Homodimeric domain of signal transducing histidine kinase"/>
    <property type="match status" value="1"/>
</dbReference>
<dbReference type="CDD" id="cd00082">
    <property type="entry name" value="HisKA"/>
    <property type="match status" value="1"/>
</dbReference>
<comment type="subcellular location">
    <subcellularLocation>
        <location evidence="2">Cell membrane</location>
        <topology evidence="2">Multi-pass membrane protein</topology>
    </subcellularLocation>
</comment>
<dbReference type="Gene3D" id="3.30.565.10">
    <property type="entry name" value="Histidine kinase-like ATPase, C-terminal domain"/>
    <property type="match status" value="1"/>
</dbReference>
<dbReference type="PANTHER" id="PTHR45453:SF2">
    <property type="entry name" value="HISTIDINE KINASE"/>
    <property type="match status" value="1"/>
</dbReference>
<evidence type="ECO:0000256" key="8">
    <source>
        <dbReference type="ARBA" id="ARBA00022777"/>
    </source>
</evidence>
<dbReference type="Proteomes" id="UP000284219">
    <property type="component" value="Unassembled WGS sequence"/>
</dbReference>
<evidence type="ECO:0000313" key="16">
    <source>
        <dbReference type="EMBL" id="RKD24715.1"/>
    </source>
</evidence>
<evidence type="ECO:0000256" key="9">
    <source>
        <dbReference type="ARBA" id="ARBA00022840"/>
    </source>
</evidence>
<dbReference type="Pfam" id="PF02518">
    <property type="entry name" value="HATPase_c"/>
    <property type="match status" value="1"/>
</dbReference>